<keyword evidence="2 9" id="KW-0813">Transport</keyword>
<dbReference type="PANTHER" id="PTHR35011">
    <property type="entry name" value="2,3-DIKETO-L-GULONATE TRAP TRANSPORTER SMALL PERMEASE PROTEIN YIAM"/>
    <property type="match status" value="1"/>
</dbReference>
<evidence type="ECO:0000256" key="6">
    <source>
        <dbReference type="ARBA" id="ARBA00022989"/>
    </source>
</evidence>
<feature type="transmembrane region" description="Helical" evidence="9">
    <location>
        <begin position="40"/>
        <end position="64"/>
    </location>
</feature>
<dbReference type="InterPro" id="IPR055348">
    <property type="entry name" value="DctQ"/>
</dbReference>
<dbReference type="Pfam" id="PF04290">
    <property type="entry name" value="DctQ"/>
    <property type="match status" value="1"/>
</dbReference>
<feature type="transmembrane region" description="Helical" evidence="9">
    <location>
        <begin position="146"/>
        <end position="165"/>
    </location>
</feature>
<dbReference type="GO" id="GO:0005886">
    <property type="term" value="C:plasma membrane"/>
    <property type="evidence" value="ECO:0007669"/>
    <property type="project" value="UniProtKB-SubCell"/>
</dbReference>
<dbReference type="EMBL" id="OBML01000005">
    <property type="protein sequence ID" value="SOC06255.1"/>
    <property type="molecule type" value="Genomic_DNA"/>
</dbReference>
<evidence type="ECO:0000256" key="1">
    <source>
        <dbReference type="ARBA" id="ARBA00004429"/>
    </source>
</evidence>
<dbReference type="InterPro" id="IPR007387">
    <property type="entry name" value="TRAP_DctQ"/>
</dbReference>
<dbReference type="Proteomes" id="UP000219331">
    <property type="component" value="Unassembled WGS sequence"/>
</dbReference>
<comment type="subcellular location">
    <subcellularLocation>
        <location evidence="1 9">Cell inner membrane</location>
        <topology evidence="1 9">Multi-pass membrane protein</topology>
    </subcellularLocation>
</comment>
<keyword evidence="4 9" id="KW-0997">Cell inner membrane</keyword>
<evidence type="ECO:0000256" key="4">
    <source>
        <dbReference type="ARBA" id="ARBA00022519"/>
    </source>
</evidence>
<gene>
    <name evidence="11" type="ORF">SAMN05421512_10538</name>
</gene>
<evidence type="ECO:0000256" key="8">
    <source>
        <dbReference type="ARBA" id="ARBA00038436"/>
    </source>
</evidence>
<evidence type="ECO:0000256" key="2">
    <source>
        <dbReference type="ARBA" id="ARBA00022448"/>
    </source>
</evidence>
<dbReference type="GO" id="GO:0022857">
    <property type="term" value="F:transmembrane transporter activity"/>
    <property type="evidence" value="ECO:0007669"/>
    <property type="project" value="UniProtKB-UniRule"/>
</dbReference>
<evidence type="ECO:0000259" key="10">
    <source>
        <dbReference type="Pfam" id="PF04290"/>
    </source>
</evidence>
<dbReference type="RefSeq" id="WP_097174768.1">
    <property type="nucleotide sequence ID" value="NZ_JAJGNR010000004.1"/>
</dbReference>
<evidence type="ECO:0000256" key="5">
    <source>
        <dbReference type="ARBA" id="ARBA00022692"/>
    </source>
</evidence>
<dbReference type="PANTHER" id="PTHR35011:SF2">
    <property type="entry name" value="2,3-DIKETO-L-GULONATE TRAP TRANSPORTER SMALL PERMEASE PROTEIN YIAM"/>
    <property type="match status" value="1"/>
</dbReference>
<evidence type="ECO:0000313" key="12">
    <source>
        <dbReference type="Proteomes" id="UP000219331"/>
    </source>
</evidence>
<evidence type="ECO:0000256" key="7">
    <source>
        <dbReference type="ARBA" id="ARBA00023136"/>
    </source>
</evidence>
<comment type="similarity">
    <text evidence="8 9">Belongs to the TRAP transporter small permease family.</text>
</comment>
<accession>A0A285SF07</accession>
<proteinExistence type="inferred from homology"/>
<feature type="transmembrane region" description="Helical" evidence="9">
    <location>
        <begin position="12"/>
        <end position="34"/>
    </location>
</feature>
<keyword evidence="5 9" id="KW-0812">Transmembrane</keyword>
<evidence type="ECO:0000313" key="11">
    <source>
        <dbReference type="EMBL" id="SOC06255.1"/>
    </source>
</evidence>
<dbReference type="AlphaFoldDB" id="A0A285SF07"/>
<dbReference type="GO" id="GO:0015740">
    <property type="term" value="P:C4-dicarboxylate transport"/>
    <property type="evidence" value="ECO:0007669"/>
    <property type="project" value="TreeGrafter"/>
</dbReference>
<keyword evidence="3" id="KW-1003">Cell membrane</keyword>
<organism evidence="11 12">
    <name type="scientific">Stappia indica</name>
    <dbReference type="NCBI Taxonomy" id="538381"/>
    <lineage>
        <taxon>Bacteria</taxon>
        <taxon>Pseudomonadati</taxon>
        <taxon>Pseudomonadota</taxon>
        <taxon>Alphaproteobacteria</taxon>
        <taxon>Hyphomicrobiales</taxon>
        <taxon>Stappiaceae</taxon>
        <taxon>Stappia</taxon>
    </lineage>
</organism>
<dbReference type="OrthoDB" id="4964541at2"/>
<feature type="domain" description="Tripartite ATP-independent periplasmic transporters DctQ component" evidence="10">
    <location>
        <begin position="24"/>
        <end position="171"/>
    </location>
</feature>
<protein>
    <recommendedName>
        <fullName evidence="9">TRAP transporter small permease protein</fullName>
    </recommendedName>
</protein>
<dbReference type="STRING" id="538381.GCA_001696535_02251"/>
<keyword evidence="12" id="KW-1185">Reference proteome</keyword>
<keyword evidence="7 9" id="KW-0472">Membrane</keyword>
<feature type="transmembrane region" description="Helical" evidence="9">
    <location>
        <begin position="85"/>
        <end position="110"/>
    </location>
</feature>
<sequence length="182" mass="19776">MLYRLSALWARCEIAVAALLAGMITVLILINVATRSARMAIYWIDEAAIYTMIWMTFLAASAAVHDRSAVAVTLVGDMLSDRAKARLVAVLDLVALGFGVALGWFCWLWFDPAGLAAAGFDIEAFQGNTFNFIYAEPTTTLGIRKAWVWLIMILFTFGFLLHAAANLSRSLPAVAAPGRSGE</sequence>
<evidence type="ECO:0000256" key="3">
    <source>
        <dbReference type="ARBA" id="ARBA00022475"/>
    </source>
</evidence>
<keyword evidence="6 9" id="KW-1133">Transmembrane helix</keyword>
<reference evidence="11 12" key="1">
    <citation type="submission" date="2017-08" db="EMBL/GenBank/DDBJ databases">
        <authorList>
            <person name="de Groot N.N."/>
        </authorList>
    </citation>
    <scope>NUCLEOTIDE SEQUENCE [LARGE SCALE GENOMIC DNA]</scope>
    <source>
        <strain evidence="11 12">USBA 352</strain>
    </source>
</reference>
<evidence type="ECO:0000256" key="9">
    <source>
        <dbReference type="RuleBase" id="RU369079"/>
    </source>
</evidence>
<comment type="subunit">
    <text evidence="9">The complex comprises the extracytoplasmic solute receptor protein and the two transmembrane proteins.</text>
</comment>
<comment type="function">
    <text evidence="9">Part of the tripartite ATP-independent periplasmic (TRAP) transport system.</text>
</comment>
<name>A0A285SF07_9HYPH</name>